<dbReference type="InterPro" id="IPR001789">
    <property type="entry name" value="Sig_transdc_resp-reg_receiver"/>
</dbReference>
<dbReference type="InterPro" id="IPR046947">
    <property type="entry name" value="LytR-like"/>
</dbReference>
<organism evidence="3 4">
    <name type="scientific">Dyadobacter frigoris</name>
    <dbReference type="NCBI Taxonomy" id="2576211"/>
    <lineage>
        <taxon>Bacteria</taxon>
        <taxon>Pseudomonadati</taxon>
        <taxon>Bacteroidota</taxon>
        <taxon>Cytophagia</taxon>
        <taxon>Cytophagales</taxon>
        <taxon>Spirosomataceae</taxon>
        <taxon>Dyadobacter</taxon>
    </lineage>
</organism>
<dbReference type="Pfam" id="PF00072">
    <property type="entry name" value="Response_reg"/>
    <property type="match status" value="1"/>
</dbReference>
<evidence type="ECO:0000256" key="1">
    <source>
        <dbReference type="PROSITE-ProRule" id="PRU00169"/>
    </source>
</evidence>
<dbReference type="SMART" id="SM00850">
    <property type="entry name" value="LytTR"/>
    <property type="match status" value="1"/>
</dbReference>
<feature type="domain" description="Response regulatory" evidence="2">
    <location>
        <begin position="4"/>
        <end position="120"/>
    </location>
</feature>
<keyword evidence="4" id="KW-1185">Reference proteome</keyword>
<dbReference type="Proteomes" id="UP000304900">
    <property type="component" value="Unassembled WGS sequence"/>
</dbReference>
<dbReference type="Gene3D" id="2.40.50.1020">
    <property type="entry name" value="LytTr DNA-binding domain"/>
    <property type="match status" value="1"/>
</dbReference>
<proteinExistence type="predicted"/>
<keyword evidence="1" id="KW-0597">Phosphoprotein</keyword>
<dbReference type="OrthoDB" id="9787344at2"/>
<dbReference type="GO" id="GO:0003677">
    <property type="term" value="F:DNA binding"/>
    <property type="evidence" value="ECO:0007669"/>
    <property type="project" value="InterPro"/>
</dbReference>
<name>A0A4U6D632_9BACT</name>
<dbReference type="SMART" id="SM00448">
    <property type="entry name" value="REC"/>
    <property type="match status" value="1"/>
</dbReference>
<dbReference type="PROSITE" id="PS50110">
    <property type="entry name" value="RESPONSE_REGULATORY"/>
    <property type="match status" value="1"/>
</dbReference>
<dbReference type="InterPro" id="IPR011006">
    <property type="entry name" value="CheY-like_superfamily"/>
</dbReference>
<protein>
    <submittedName>
        <fullName evidence="3">Response regulator transcription factor</fullName>
    </submittedName>
</protein>
<dbReference type="InterPro" id="IPR007492">
    <property type="entry name" value="LytTR_DNA-bd_dom"/>
</dbReference>
<dbReference type="AlphaFoldDB" id="A0A4U6D632"/>
<dbReference type="EMBL" id="SZVO01000012">
    <property type="protein sequence ID" value="TKT89524.1"/>
    <property type="molecule type" value="Genomic_DNA"/>
</dbReference>
<feature type="modified residue" description="4-aspartylphosphate" evidence="1">
    <location>
        <position position="55"/>
    </location>
</feature>
<dbReference type="Gene3D" id="3.40.50.2300">
    <property type="match status" value="1"/>
</dbReference>
<dbReference type="PANTHER" id="PTHR37299:SF1">
    <property type="entry name" value="STAGE 0 SPORULATION PROTEIN A HOMOLOG"/>
    <property type="match status" value="1"/>
</dbReference>
<dbReference type="PANTHER" id="PTHR37299">
    <property type="entry name" value="TRANSCRIPTIONAL REGULATOR-RELATED"/>
    <property type="match status" value="1"/>
</dbReference>
<dbReference type="Pfam" id="PF04397">
    <property type="entry name" value="LytTR"/>
    <property type="match status" value="1"/>
</dbReference>
<sequence>MLLNCITVDDEPLALNLINTFVEQTPFLSLKGSYANGIEALQAIHSQPIDLIILDIQMPHLNGMELARVINQNSTTPIAKIIFTTAYNQFALEAFKVNALDYLLKPFGYDAFLNAALRVKNYFELLNGNTVLPDESTENCMFVKADYKLVRVDFDSVLYLESVKDNVKIHLTPPLKPIITLSSLKSIEDKLPASRFLRLHRSFIISLSKVDSISKNAVHIGTTEIAVGELYKDAFKKLTGNWI</sequence>
<evidence type="ECO:0000313" key="4">
    <source>
        <dbReference type="Proteomes" id="UP000304900"/>
    </source>
</evidence>
<gene>
    <name evidence="3" type="ORF">FDK13_23550</name>
</gene>
<comment type="caution">
    <text evidence="3">The sequence shown here is derived from an EMBL/GenBank/DDBJ whole genome shotgun (WGS) entry which is preliminary data.</text>
</comment>
<evidence type="ECO:0000259" key="2">
    <source>
        <dbReference type="PROSITE" id="PS50110"/>
    </source>
</evidence>
<dbReference type="SUPFAM" id="SSF52172">
    <property type="entry name" value="CheY-like"/>
    <property type="match status" value="1"/>
</dbReference>
<reference evidence="3 4" key="1">
    <citation type="submission" date="2019-05" db="EMBL/GenBank/DDBJ databases">
        <title>Dyadobacter AR-3-8 sp. nov., isolated from arctic soil.</title>
        <authorList>
            <person name="Chaudhary D.K."/>
        </authorList>
    </citation>
    <scope>NUCLEOTIDE SEQUENCE [LARGE SCALE GENOMIC DNA]</scope>
    <source>
        <strain evidence="3 4">AR-3-8</strain>
    </source>
</reference>
<dbReference type="GO" id="GO:0000156">
    <property type="term" value="F:phosphorelay response regulator activity"/>
    <property type="evidence" value="ECO:0007669"/>
    <property type="project" value="InterPro"/>
</dbReference>
<evidence type="ECO:0000313" key="3">
    <source>
        <dbReference type="EMBL" id="TKT89524.1"/>
    </source>
</evidence>
<accession>A0A4U6D632</accession>